<dbReference type="SUPFAM" id="SSF48452">
    <property type="entry name" value="TPR-like"/>
    <property type="match status" value="3"/>
</dbReference>
<dbReference type="PANTHER" id="PTHR35807:SF1">
    <property type="entry name" value="TRANSCRIPTIONAL REGULATOR REDD"/>
    <property type="match status" value="1"/>
</dbReference>
<dbReference type="InterPro" id="IPR036388">
    <property type="entry name" value="WH-like_DNA-bd_sf"/>
</dbReference>
<dbReference type="AlphaFoldDB" id="A0AAU2A1B7"/>
<evidence type="ECO:0000256" key="5">
    <source>
        <dbReference type="ARBA" id="ARBA00023163"/>
    </source>
</evidence>
<dbReference type="SMART" id="SM00028">
    <property type="entry name" value="TPR"/>
    <property type="match status" value="6"/>
</dbReference>
<dbReference type="Gene3D" id="1.25.40.10">
    <property type="entry name" value="Tetratricopeptide repeat domain"/>
    <property type="match status" value="3"/>
</dbReference>
<dbReference type="InterPro" id="IPR005158">
    <property type="entry name" value="BTAD"/>
</dbReference>
<feature type="domain" description="OmpR/PhoB-type" evidence="8">
    <location>
        <begin position="1"/>
        <end position="85"/>
    </location>
</feature>
<dbReference type="GO" id="GO:0003677">
    <property type="term" value="F:DNA binding"/>
    <property type="evidence" value="ECO:0007669"/>
    <property type="project" value="UniProtKB-UniRule"/>
</dbReference>
<evidence type="ECO:0000313" key="9">
    <source>
        <dbReference type="EMBL" id="WTT17370.1"/>
    </source>
</evidence>
<keyword evidence="2" id="KW-0902">Two-component regulatory system</keyword>
<dbReference type="PRINTS" id="PR00364">
    <property type="entry name" value="DISEASERSIST"/>
</dbReference>
<dbReference type="InterPro" id="IPR019734">
    <property type="entry name" value="TPR_rpt"/>
</dbReference>
<evidence type="ECO:0000259" key="8">
    <source>
        <dbReference type="PROSITE" id="PS51755"/>
    </source>
</evidence>
<name>A0AAU2A1B7_9ACTN</name>
<dbReference type="SMART" id="SM01043">
    <property type="entry name" value="BTAD"/>
    <property type="match status" value="1"/>
</dbReference>
<feature type="region of interest" description="Disordered" evidence="7">
    <location>
        <begin position="277"/>
        <end position="308"/>
    </location>
</feature>
<keyword evidence="3" id="KW-0805">Transcription regulation</keyword>
<organism evidence="9">
    <name type="scientific">Streptomyces sp. NBC_00093</name>
    <dbReference type="NCBI Taxonomy" id="2975649"/>
    <lineage>
        <taxon>Bacteria</taxon>
        <taxon>Bacillati</taxon>
        <taxon>Actinomycetota</taxon>
        <taxon>Actinomycetes</taxon>
        <taxon>Kitasatosporales</taxon>
        <taxon>Streptomycetaceae</taxon>
        <taxon>Streptomyces</taxon>
    </lineage>
</organism>
<dbReference type="InterPro" id="IPR027417">
    <property type="entry name" value="P-loop_NTPase"/>
</dbReference>
<dbReference type="SMART" id="SM00862">
    <property type="entry name" value="Trans_reg_C"/>
    <property type="match status" value="1"/>
</dbReference>
<keyword evidence="5" id="KW-0804">Transcription</keyword>
<dbReference type="PANTHER" id="PTHR35807">
    <property type="entry name" value="TRANSCRIPTIONAL REGULATOR REDD-RELATED"/>
    <property type="match status" value="1"/>
</dbReference>
<evidence type="ECO:0000256" key="2">
    <source>
        <dbReference type="ARBA" id="ARBA00023012"/>
    </source>
</evidence>
<dbReference type="InterPro" id="IPR051677">
    <property type="entry name" value="AfsR-DnrI-RedD_regulator"/>
</dbReference>
<dbReference type="SUPFAM" id="SSF46894">
    <property type="entry name" value="C-terminal effector domain of the bipartite response regulators"/>
    <property type="match status" value="1"/>
</dbReference>
<feature type="region of interest" description="Disordered" evidence="7">
    <location>
        <begin position="239"/>
        <end position="259"/>
    </location>
</feature>
<accession>A0AAU2A1B7</accession>
<dbReference type="InterPro" id="IPR001867">
    <property type="entry name" value="OmpR/PhoB-type_DNA-bd"/>
</dbReference>
<evidence type="ECO:0000256" key="6">
    <source>
        <dbReference type="PROSITE-ProRule" id="PRU01091"/>
    </source>
</evidence>
<sequence>MEVWDSGRPMTPFARKPTALLTAGLLDAERVVSVDRLIDAVWGERPPDTAAKLVQSYVSRLRQALHRPNRPEVIVTRPGGYHFRADEAELDVRRFQNLLTHGRTEARNGEHAAAADTLAAALDLWRGPALGGPETSTLQLEAARLEEMRMTAVEDLLGARLAAGAGAELVGELTRLVAGQPLRERLRALLMTALHRCGRRAEALRVYRDGHRVLRTELGIEPSSELRDLHARLLTGDEDTAPVLQDPQNSSTGPSVTHSGARGCIEFAATAAWARPATTHPHPKNHPPHPPPPAQLPAPPPWLTGRDKDADHLLSTLQNTSTAPRLCVIHGMPGIGKSALTLHVAHRLASAFPDGHLYAELCGTDPAQAAPPGRILGGFLHALGVRPTDLPASTAERAAAYRSLLAGRRVLVVLDDAAGDDQVRPLLPGAGPAAVLVNSRRSLPGLDATARIGLEVLGREHAVQLLGRLVGRDRLAAEPTAAAEIARLSGGLPLAVRIVGSRLRSGCRWPLRTFADRLRDEDQRLDELTCGDLDVRARIEAGYRALPERERRVFRRLGLLDSPDFAAWVAGPLLGVDPPSAQRLVERLAEARLLEPLGVDRTGQARYRFHDLVRLYARERAEREVAPEQRRAAVSRLLHAWLTLVCRAGAAEPSGTVHLKPRAADHTADPALVATLLDRPRDWLAAEHTSLVAAVDLAAGLGLDEQACDLATALVQATFRVNNRFDDWWRTHDTALKAARQAGNRRAEAVLLNGLGQLRYEQDRFADANHHYREALVRFRRLGDVTGQSTALSGIAVASREQGHFAEAMACLEQALPGFEQGGDDAGVAGAHYDLGAILREQGRSRESLAHLHRAVTVYRSLGSRRGEALALRGIGLVHRADGDLALAEERCSQALIILRSTGDRLMTAYAAQALAKVRFRRCPVGAQASALRELRESLLVCRELGDGFGEALVLRTLGELHLSGGALEPAAACLEQALDRWTRLSLPLFRARTLRDLARLHELRGDGPAALAMRREALRTFRRYGTREATELRALLGDPVPAGEREPE</sequence>
<dbReference type="GO" id="GO:0043531">
    <property type="term" value="F:ADP binding"/>
    <property type="evidence" value="ECO:0007669"/>
    <property type="project" value="InterPro"/>
</dbReference>
<dbReference type="InterPro" id="IPR011990">
    <property type="entry name" value="TPR-like_helical_dom_sf"/>
</dbReference>
<dbReference type="Pfam" id="PF00486">
    <property type="entry name" value="Trans_reg_C"/>
    <property type="match status" value="1"/>
</dbReference>
<protein>
    <submittedName>
        <fullName evidence="9">Tetratricopeptide repeat protein</fullName>
    </submittedName>
</protein>
<reference evidence="9" key="1">
    <citation type="submission" date="2022-10" db="EMBL/GenBank/DDBJ databases">
        <title>The complete genomes of actinobacterial strains from the NBC collection.</title>
        <authorList>
            <person name="Joergensen T.S."/>
            <person name="Alvarez Arevalo M."/>
            <person name="Sterndorff E.B."/>
            <person name="Faurdal D."/>
            <person name="Vuksanovic O."/>
            <person name="Mourched A.-S."/>
            <person name="Charusanti P."/>
            <person name="Shaw S."/>
            <person name="Blin K."/>
            <person name="Weber T."/>
        </authorList>
    </citation>
    <scope>NUCLEOTIDE SEQUENCE</scope>
    <source>
        <strain evidence="9">NBC_00093</strain>
    </source>
</reference>
<dbReference type="InterPro" id="IPR016032">
    <property type="entry name" value="Sig_transdc_resp-reg_C-effctor"/>
</dbReference>
<dbReference type="PROSITE" id="PS51755">
    <property type="entry name" value="OMPR_PHOB"/>
    <property type="match status" value="1"/>
</dbReference>
<dbReference type="SUPFAM" id="SSF52540">
    <property type="entry name" value="P-loop containing nucleoside triphosphate hydrolases"/>
    <property type="match status" value="1"/>
</dbReference>
<dbReference type="Pfam" id="PF13424">
    <property type="entry name" value="TPR_12"/>
    <property type="match status" value="2"/>
</dbReference>
<dbReference type="EMBL" id="CP108222">
    <property type="protein sequence ID" value="WTT17370.1"/>
    <property type="molecule type" value="Genomic_DNA"/>
</dbReference>
<dbReference type="GO" id="GO:0006355">
    <property type="term" value="P:regulation of DNA-templated transcription"/>
    <property type="evidence" value="ECO:0007669"/>
    <property type="project" value="InterPro"/>
</dbReference>
<dbReference type="Gene3D" id="3.40.50.300">
    <property type="entry name" value="P-loop containing nucleotide triphosphate hydrolases"/>
    <property type="match status" value="1"/>
</dbReference>
<keyword evidence="4 6" id="KW-0238">DNA-binding</keyword>
<dbReference type="CDD" id="cd15831">
    <property type="entry name" value="BTAD"/>
    <property type="match status" value="1"/>
</dbReference>
<evidence type="ECO:0000256" key="7">
    <source>
        <dbReference type="SAM" id="MobiDB-lite"/>
    </source>
</evidence>
<feature type="DNA-binding region" description="OmpR/PhoB-type" evidence="6">
    <location>
        <begin position="1"/>
        <end position="85"/>
    </location>
</feature>
<dbReference type="Gene3D" id="1.10.10.10">
    <property type="entry name" value="Winged helix-like DNA-binding domain superfamily/Winged helix DNA-binding domain"/>
    <property type="match status" value="1"/>
</dbReference>
<evidence type="ECO:0000256" key="1">
    <source>
        <dbReference type="ARBA" id="ARBA00005820"/>
    </source>
</evidence>
<evidence type="ECO:0000256" key="3">
    <source>
        <dbReference type="ARBA" id="ARBA00023015"/>
    </source>
</evidence>
<feature type="compositionally biased region" description="Polar residues" evidence="7">
    <location>
        <begin position="246"/>
        <end position="258"/>
    </location>
</feature>
<evidence type="ECO:0000256" key="4">
    <source>
        <dbReference type="ARBA" id="ARBA00023125"/>
    </source>
</evidence>
<dbReference type="Pfam" id="PF03704">
    <property type="entry name" value="BTAD"/>
    <property type="match status" value="1"/>
</dbReference>
<comment type="similarity">
    <text evidence="1">Belongs to the AfsR/DnrI/RedD regulatory family.</text>
</comment>
<feature type="compositionally biased region" description="Pro residues" evidence="7">
    <location>
        <begin position="288"/>
        <end position="302"/>
    </location>
</feature>
<proteinExistence type="inferred from homology"/>
<gene>
    <name evidence="9" type="ORF">OHA22_18410</name>
</gene>
<dbReference type="GO" id="GO:0000160">
    <property type="term" value="P:phosphorelay signal transduction system"/>
    <property type="evidence" value="ECO:0007669"/>
    <property type="project" value="UniProtKB-KW"/>
</dbReference>